<dbReference type="Gene3D" id="3.30.40.10">
    <property type="entry name" value="Zinc/RING finger domain, C3HC4 (zinc finger)"/>
    <property type="match status" value="1"/>
</dbReference>
<dbReference type="InterPro" id="IPR001841">
    <property type="entry name" value="Znf_RING"/>
</dbReference>
<feature type="compositionally biased region" description="Low complexity" evidence="5">
    <location>
        <begin position="644"/>
        <end position="657"/>
    </location>
</feature>
<evidence type="ECO:0000256" key="5">
    <source>
        <dbReference type="SAM" id="MobiDB-lite"/>
    </source>
</evidence>
<feature type="compositionally biased region" description="Low complexity" evidence="5">
    <location>
        <begin position="751"/>
        <end position="767"/>
    </location>
</feature>
<dbReference type="PANTHER" id="PTHR46858">
    <property type="entry name" value="OS05G0521000 PROTEIN"/>
    <property type="match status" value="1"/>
</dbReference>
<feature type="compositionally biased region" description="Polar residues" evidence="5">
    <location>
        <begin position="981"/>
        <end position="993"/>
    </location>
</feature>
<keyword evidence="8" id="KW-1185">Reference proteome</keyword>
<dbReference type="SMART" id="SM00184">
    <property type="entry name" value="RING"/>
    <property type="match status" value="1"/>
</dbReference>
<reference evidence="7 8" key="1">
    <citation type="submission" date="2024-06" db="EMBL/GenBank/DDBJ databases">
        <authorList>
            <person name="Kraege A."/>
            <person name="Thomma B."/>
        </authorList>
    </citation>
    <scope>NUCLEOTIDE SEQUENCE [LARGE SCALE GENOMIC DNA]</scope>
</reference>
<feature type="domain" description="RING-type" evidence="6">
    <location>
        <begin position="1015"/>
        <end position="1054"/>
    </location>
</feature>
<evidence type="ECO:0000313" key="8">
    <source>
        <dbReference type="Proteomes" id="UP001497392"/>
    </source>
</evidence>
<sequence length="1065" mass="115979">MLPGVLDGLLEHEGKDLTSADALLKMVPPLESALQSYRDRAAAAKKSPAQMVHLEAAVQGWYMCGPRNSNLLKVLIAALDIDPSASQQPFSDSTPPASPLPSEKAEVPAGQEQTPPWAAPQASGQVLFRLPGDVAPIFMWVAESYSSKDRLLERALNGQEQRPKGLSTELFKGIREESVKFEPSELPTEIVDAIQGICAKLTVPADSATKMTCQQMPQVHWHRLITGVLAAMHDMAKAGEGDIVDFWVLKALAQLSDLRLSTADDSTFSKAEKMLLSREFNLRLFPVILPKDSFGPTLESIKETIHNNLVKACKLQQTPRSFFRVLANYDEQYQEPGRELLGHLIDILADHVAPKLSESATRVAASHQEFWTTLNHQSPDLAAVIQSATDLVREGMRTSLCAGIFRVFPGFIGIDSSKYIPAARLLQIARLVKLQIQVYKHIASVRKRPLRNYMKEVLTKEGIDTSQDAGQRLCQAICMVARAIKVNAERAKRMHISMCISVTLERDLKRGDHFFGLLNKHMSICAENAASPPIVKAIRQALPGVLESLERLHTWPHGLEANPEWYLQTRQILVTITAQHSKDAHDHGISPEEHIRKVMAVPGLQDAELEQLVSIFREFWAGEAVSGRKPENDARGSMAEAQNASASTSKSPTASSTSDDRGTDAPANPDNKHTPEAAGQSMTDQEAHGTADAQSGQGEAEKAEKRKAKKARQRAARAQAAAQTAEAEGVGSEELGPTETVGSASKQEGSAEAQAVEQAPEAGPSDVPDSDDPDMLHPKGARRAPARLSQGTATKNSSSLSPQPSPQLHASMPLEQRQSPDLPSRPAPAAHAPPLAAQEEGPWQEVKSSRRKQARQQPAAKAGATMTPRQGRSAPDRDTPAPSASRQREWQTPAAPPREALQHPRKAEQPAHSQHVRVATEQLPPCLPASAARNAHQPSQQHELSPVHPPGPLDLLFSTQHEPLRAMTDGNAAHEARATFQQKPHTGSRTGASHEQAADVERVSEEDSQDEDDLCIVCWENMREVIFYNCMHMVTCQGCAKDVMAAGGLCPMCRANIQSTIAARF</sequence>
<gene>
    <name evidence="7" type="primary">g5544</name>
    <name evidence="7" type="ORF">VP750_LOCUS4744</name>
</gene>
<comment type="caution">
    <text evidence="7">The sequence shown here is derived from an EMBL/GenBank/DDBJ whole genome shotgun (WGS) entry which is preliminary data.</text>
</comment>
<feature type="compositionally biased region" description="Polar residues" evidence="5">
    <location>
        <begin position="85"/>
        <end position="95"/>
    </location>
</feature>
<feature type="compositionally biased region" description="Low complexity" evidence="5">
    <location>
        <begin position="827"/>
        <end position="837"/>
    </location>
</feature>
<feature type="compositionally biased region" description="Basic residues" evidence="5">
    <location>
        <begin position="705"/>
        <end position="715"/>
    </location>
</feature>
<feature type="region of interest" description="Disordered" evidence="5">
    <location>
        <begin position="981"/>
        <end position="1006"/>
    </location>
</feature>
<evidence type="ECO:0000313" key="7">
    <source>
        <dbReference type="EMBL" id="CAL5223085.1"/>
    </source>
</evidence>
<dbReference type="Proteomes" id="UP001497392">
    <property type="component" value="Unassembled WGS sequence"/>
</dbReference>
<feature type="region of interest" description="Disordered" evidence="5">
    <location>
        <begin position="624"/>
        <end position="956"/>
    </location>
</feature>
<evidence type="ECO:0000256" key="1">
    <source>
        <dbReference type="ARBA" id="ARBA00022723"/>
    </source>
</evidence>
<keyword evidence="1" id="KW-0479">Metal-binding</keyword>
<feature type="compositionally biased region" description="Basic and acidic residues" evidence="5">
    <location>
        <begin position="900"/>
        <end position="909"/>
    </location>
</feature>
<feature type="compositionally biased region" description="Low complexity" evidence="5">
    <location>
        <begin position="716"/>
        <end position="728"/>
    </location>
</feature>
<proteinExistence type="predicted"/>
<dbReference type="Pfam" id="PF13920">
    <property type="entry name" value="zf-C3HC4_3"/>
    <property type="match status" value="1"/>
</dbReference>
<feature type="compositionally biased region" description="Low complexity" evidence="5">
    <location>
        <begin position="797"/>
        <end position="808"/>
    </location>
</feature>
<evidence type="ECO:0000259" key="6">
    <source>
        <dbReference type="PROSITE" id="PS50089"/>
    </source>
</evidence>
<organism evidence="7 8">
    <name type="scientific">Coccomyxa viridis</name>
    <dbReference type="NCBI Taxonomy" id="1274662"/>
    <lineage>
        <taxon>Eukaryota</taxon>
        <taxon>Viridiplantae</taxon>
        <taxon>Chlorophyta</taxon>
        <taxon>core chlorophytes</taxon>
        <taxon>Trebouxiophyceae</taxon>
        <taxon>Trebouxiophyceae incertae sedis</taxon>
        <taxon>Coccomyxaceae</taxon>
        <taxon>Coccomyxa</taxon>
    </lineage>
</organism>
<dbReference type="SUPFAM" id="SSF57850">
    <property type="entry name" value="RING/U-box"/>
    <property type="match status" value="1"/>
</dbReference>
<dbReference type="PROSITE" id="PS50089">
    <property type="entry name" value="ZF_RING_2"/>
    <property type="match status" value="1"/>
</dbReference>
<name>A0ABP1FT46_9CHLO</name>
<evidence type="ECO:0000256" key="3">
    <source>
        <dbReference type="ARBA" id="ARBA00022833"/>
    </source>
</evidence>
<keyword evidence="2 4" id="KW-0863">Zinc-finger</keyword>
<evidence type="ECO:0000256" key="2">
    <source>
        <dbReference type="ARBA" id="ARBA00022771"/>
    </source>
</evidence>
<dbReference type="PANTHER" id="PTHR46858:SF7">
    <property type="entry name" value="RING-TYPE DOMAIN-CONTAINING PROTEIN"/>
    <property type="match status" value="1"/>
</dbReference>
<dbReference type="EMBL" id="CAXHTA020000008">
    <property type="protein sequence ID" value="CAL5223085.1"/>
    <property type="molecule type" value="Genomic_DNA"/>
</dbReference>
<feature type="compositionally biased region" description="Basic and acidic residues" evidence="5">
    <location>
        <begin position="996"/>
        <end position="1005"/>
    </location>
</feature>
<protein>
    <submittedName>
        <fullName evidence="7">G5544 protein</fullName>
    </submittedName>
</protein>
<dbReference type="InterPro" id="IPR013083">
    <property type="entry name" value="Znf_RING/FYVE/PHD"/>
</dbReference>
<accession>A0ABP1FT46</accession>
<keyword evidence="3" id="KW-0862">Zinc</keyword>
<feature type="region of interest" description="Disordered" evidence="5">
    <location>
        <begin position="85"/>
        <end position="120"/>
    </location>
</feature>
<evidence type="ECO:0000256" key="4">
    <source>
        <dbReference type="PROSITE-ProRule" id="PRU00175"/>
    </source>
</evidence>